<evidence type="ECO:0008006" key="3">
    <source>
        <dbReference type="Google" id="ProtNLM"/>
    </source>
</evidence>
<dbReference type="InterPro" id="IPR007813">
    <property type="entry name" value="PilN"/>
</dbReference>
<proteinExistence type="predicted"/>
<protein>
    <recommendedName>
        <fullName evidence="3">Fimbrial assembly protein PilN</fullName>
    </recommendedName>
</protein>
<feature type="transmembrane region" description="Helical" evidence="1">
    <location>
        <begin position="23"/>
        <end position="42"/>
    </location>
</feature>
<organism evidence="2">
    <name type="scientific">bioreactor metagenome</name>
    <dbReference type="NCBI Taxonomy" id="1076179"/>
    <lineage>
        <taxon>unclassified sequences</taxon>
        <taxon>metagenomes</taxon>
        <taxon>ecological metagenomes</taxon>
    </lineage>
</organism>
<reference evidence="2" key="1">
    <citation type="submission" date="2019-08" db="EMBL/GenBank/DDBJ databases">
        <authorList>
            <person name="Kucharzyk K."/>
            <person name="Murdoch R.W."/>
            <person name="Higgins S."/>
            <person name="Loffler F."/>
        </authorList>
    </citation>
    <scope>NUCLEOTIDE SEQUENCE</scope>
</reference>
<accession>A0A644W1H0</accession>
<gene>
    <name evidence="2" type="ORF">SDC9_43777</name>
</gene>
<dbReference type="Pfam" id="PF05137">
    <property type="entry name" value="PilN"/>
    <property type="match status" value="1"/>
</dbReference>
<name>A0A644W1H0_9ZZZZ</name>
<evidence type="ECO:0000313" key="2">
    <source>
        <dbReference type="EMBL" id="MPL97585.1"/>
    </source>
</evidence>
<sequence length="182" mass="20732">MIRDMNFFSPYQGQKKEQKNKNIYVYSMAGFLSVVIVGTLAWNSTNILLLNNKIKNYNEKLEQEDIKEKISRWDDISKKNDILTKYDTELSKIVGALNTREVVTTDLLDKLSSSLPTEVTFNSINITNTEVSIQAVSTNRVAIGEIEHNLKKLNIIQDVYIGGISGDEQYTFDIKCVLKDVE</sequence>
<comment type="caution">
    <text evidence="2">The sequence shown here is derived from an EMBL/GenBank/DDBJ whole genome shotgun (WGS) entry which is preliminary data.</text>
</comment>
<dbReference type="AlphaFoldDB" id="A0A644W1H0"/>
<keyword evidence="1" id="KW-0812">Transmembrane</keyword>
<dbReference type="EMBL" id="VSSQ01000563">
    <property type="protein sequence ID" value="MPL97585.1"/>
    <property type="molecule type" value="Genomic_DNA"/>
</dbReference>
<keyword evidence="1" id="KW-0472">Membrane</keyword>
<evidence type="ECO:0000256" key="1">
    <source>
        <dbReference type="SAM" id="Phobius"/>
    </source>
</evidence>
<keyword evidence="1" id="KW-1133">Transmembrane helix</keyword>